<proteinExistence type="predicted"/>
<dbReference type="Proteomes" id="UP000466966">
    <property type="component" value="Unassembled WGS sequence"/>
</dbReference>
<protein>
    <submittedName>
        <fullName evidence="2">Uncharacterized protein</fullName>
    </submittedName>
</protein>
<accession>A0A844YZR5</accession>
<evidence type="ECO:0000313" key="3">
    <source>
        <dbReference type="Proteomes" id="UP000466966"/>
    </source>
</evidence>
<dbReference type="EMBL" id="WTYV01000005">
    <property type="protein sequence ID" value="MXO72506.1"/>
    <property type="molecule type" value="Genomic_DNA"/>
</dbReference>
<dbReference type="AlphaFoldDB" id="A0A844YZR5"/>
<comment type="caution">
    <text evidence="2">The sequence shown here is derived from an EMBL/GenBank/DDBJ whole genome shotgun (WGS) entry which is preliminary data.</text>
</comment>
<feature type="region of interest" description="Disordered" evidence="1">
    <location>
        <begin position="1"/>
        <end position="62"/>
    </location>
</feature>
<organism evidence="2 3">
    <name type="scientific">Alteraurantiacibacter buctensis</name>
    <dbReference type="NCBI Taxonomy" id="1503981"/>
    <lineage>
        <taxon>Bacteria</taxon>
        <taxon>Pseudomonadati</taxon>
        <taxon>Pseudomonadota</taxon>
        <taxon>Alphaproteobacteria</taxon>
        <taxon>Sphingomonadales</taxon>
        <taxon>Erythrobacteraceae</taxon>
        <taxon>Alteraurantiacibacter</taxon>
    </lineage>
</organism>
<dbReference type="RefSeq" id="WP_160772439.1">
    <property type="nucleotide sequence ID" value="NZ_WTYV01000005.1"/>
</dbReference>
<name>A0A844YZR5_9SPHN</name>
<gene>
    <name evidence="2" type="ORF">GRI99_12795</name>
</gene>
<evidence type="ECO:0000313" key="2">
    <source>
        <dbReference type="EMBL" id="MXO72506.1"/>
    </source>
</evidence>
<keyword evidence="3" id="KW-1185">Reference proteome</keyword>
<evidence type="ECO:0000256" key="1">
    <source>
        <dbReference type="SAM" id="MobiDB-lite"/>
    </source>
</evidence>
<reference evidence="2 3" key="1">
    <citation type="submission" date="2019-12" db="EMBL/GenBank/DDBJ databases">
        <title>Genomic-based taxomic classification of the family Erythrobacteraceae.</title>
        <authorList>
            <person name="Xu L."/>
        </authorList>
    </citation>
    <scope>NUCLEOTIDE SEQUENCE [LARGE SCALE GENOMIC DNA]</scope>
    <source>
        <strain evidence="2 3">M0322</strain>
    </source>
</reference>
<sequence length="128" mass="13661">MRLIQGGEFRQDFATDHHAPLQRRSNGPGGEGGQAAEQQGNGNGDHGAYSNLGRLTGRQSDNSTESWFVPQFRICSHVPFPFRDVNGNVCALFLPARRTTIARLGWQSAPSAAKGGHVDQGCGNSVAA</sequence>
<feature type="compositionally biased region" description="Basic and acidic residues" evidence="1">
    <location>
        <begin position="9"/>
        <end position="19"/>
    </location>
</feature>